<evidence type="ECO:0000313" key="3">
    <source>
        <dbReference type="EMBL" id="WZO33837.1"/>
    </source>
</evidence>
<feature type="transmembrane region" description="Helical" evidence="2">
    <location>
        <begin position="192"/>
        <end position="215"/>
    </location>
</feature>
<feature type="compositionally biased region" description="Pro residues" evidence="1">
    <location>
        <begin position="1"/>
        <end position="28"/>
    </location>
</feature>
<keyword evidence="2" id="KW-0812">Transmembrane</keyword>
<keyword evidence="2" id="KW-0472">Membrane</keyword>
<evidence type="ECO:0000256" key="2">
    <source>
        <dbReference type="SAM" id="Phobius"/>
    </source>
</evidence>
<evidence type="ECO:0000256" key="1">
    <source>
        <dbReference type="SAM" id="MobiDB-lite"/>
    </source>
</evidence>
<accession>A0AAU6SAB5</accession>
<organism evidence="3">
    <name type="scientific">Microbacterium sp. LWS13-1.2</name>
    <dbReference type="NCBI Taxonomy" id="3135264"/>
    <lineage>
        <taxon>Bacteria</taxon>
        <taxon>Bacillati</taxon>
        <taxon>Actinomycetota</taxon>
        <taxon>Actinomycetes</taxon>
        <taxon>Micrococcales</taxon>
        <taxon>Microbacteriaceae</taxon>
        <taxon>Microbacterium</taxon>
    </lineage>
</organism>
<keyword evidence="2" id="KW-1133">Transmembrane helix</keyword>
<dbReference type="AlphaFoldDB" id="A0AAU6SAB5"/>
<reference evidence="3" key="1">
    <citation type="submission" date="2024-04" db="EMBL/GenBank/DDBJ databases">
        <authorList>
            <person name="Roder T."/>
            <person name="Oberhansli S."/>
            <person name="Kreuzer M."/>
        </authorList>
    </citation>
    <scope>NUCLEOTIDE SEQUENCE</scope>
    <source>
        <strain evidence="3">LWS13-1.2</strain>
    </source>
</reference>
<dbReference type="EMBL" id="CP151632">
    <property type="protein sequence ID" value="WZO33837.1"/>
    <property type="molecule type" value="Genomic_DNA"/>
</dbReference>
<dbReference type="RefSeq" id="WP_349428372.1">
    <property type="nucleotide sequence ID" value="NZ_CP151632.1"/>
</dbReference>
<gene>
    <name evidence="3" type="ORF">MRBLWS13_001473</name>
</gene>
<sequence>MSDPLPPQQPGDHPPTAHPSAAPPPGEPLDPTLPHGSASASQPESPRETASTADPAEAAAPARPYTAPALDAPQYAIPAYAIPATPTSPPADAAPAQPPAQPLTHAYATPSYADPGATNTPPAVAPPWTGSPPSASAGVQPGADSGAPAAAYALPPYARHPAAPPPTYPGAPAFGRAPGGERPRGIDTRPKALAIVALVMAGAGILFAFVAAAVGSWGAGSLSPLLLFVAFVLALIALISRKQGGKGFGVAALILSIVGGILTVVLAVAAVLGSFAGTSGVDSGPYGDDDYEEYVAPGITAPGTDGQPDPGAQFATPVQPTVAETAFGHDYEDVWWYAVVIDNANADYVFDSYLDVVAYAADGSPLASVPAYTMLLSGRTAFVGYFFDMGDAQIASISVSPPQASEATLSPAAETGSFVVEQLTGPTSPDGPAAVSGTLSARFEDDQEYVAVTVLARAADGSIAAASSTYVDAVPGDGTPVPFEAWFDEVPPDATLEGFAHR</sequence>
<feature type="compositionally biased region" description="Low complexity" evidence="1">
    <location>
        <begin position="81"/>
        <end position="95"/>
    </location>
</feature>
<feature type="region of interest" description="Disordered" evidence="1">
    <location>
        <begin position="1"/>
        <end position="67"/>
    </location>
</feature>
<feature type="compositionally biased region" description="Low complexity" evidence="1">
    <location>
        <begin position="49"/>
        <end position="67"/>
    </location>
</feature>
<feature type="transmembrane region" description="Helical" evidence="2">
    <location>
        <begin position="251"/>
        <end position="276"/>
    </location>
</feature>
<feature type="region of interest" description="Disordered" evidence="1">
    <location>
        <begin position="81"/>
        <end position="143"/>
    </location>
</feature>
<feature type="transmembrane region" description="Helical" evidence="2">
    <location>
        <begin position="221"/>
        <end position="239"/>
    </location>
</feature>
<name>A0AAU6SAB5_9MICO</name>
<proteinExistence type="predicted"/>
<protein>
    <submittedName>
        <fullName evidence="3">Uncharacterized protein</fullName>
    </submittedName>
</protein>